<dbReference type="HOGENOM" id="CLU_546910_0_0_1"/>
<reference evidence="3" key="2">
    <citation type="journal article" date="2020" name="Elife">
        <title>Ciliate mitoribosome illuminates evolutionary steps of mitochondrial translation.</title>
        <authorList>
            <person name="Tobiasson V."/>
            <person name="Amunts A."/>
        </authorList>
    </citation>
    <scope>STRUCTURE BY ELECTRON MICROSCOPY (3.70 ANGSTROMS)</scope>
</reference>
<dbReference type="OMA" id="HENCVEN"/>
<dbReference type="GeneID" id="7845443"/>
<name>Q23Q81_TETTS</name>
<dbReference type="CDD" id="cd23694">
    <property type="entry name" value="mL106"/>
    <property type="match status" value="1"/>
</dbReference>
<dbReference type="RefSeq" id="XP_001018948.1">
    <property type="nucleotide sequence ID" value="XM_001018948.3"/>
</dbReference>
<evidence type="ECO:0000313" key="2">
    <source>
        <dbReference type="Proteomes" id="UP000009168"/>
    </source>
</evidence>
<dbReference type="Proteomes" id="UP000009168">
    <property type="component" value="Unassembled WGS sequence"/>
</dbReference>
<keyword evidence="2" id="KW-1185">Reference proteome</keyword>
<gene>
    <name evidence="1" type="ORF">TTHERM_00582070</name>
</gene>
<dbReference type="EMBL" id="GG662649">
    <property type="protein sequence ID" value="EAR98703.1"/>
    <property type="molecule type" value="Genomic_DNA"/>
</dbReference>
<dbReference type="STRING" id="312017.Q23Q81"/>
<sequence>MIVSKQQSIISLLWRSACGFSKFSKRQTTPKILRDHRFTRKGMVIRKQSKNYDYDLTNLAASQAHQSHLFFNKEEDFALLKKQADEKEKNMKNMHVFEDHSVPETILLEVQDKFLVQKHPEKVLNNLVELDKQFSKKGGEITELIQSALSKLIKEQILSFNLKNFGVLTTLAKKYLPNDAKLWENLANNYCRLMQKSEYNDLKTLDSARSQKYIENSVLTLTTVLKFSNKFHHENCVENISQVATSYLSTNFDVVQDVNTRFLLISNILPLIQSYKQVELIGLVKQKMDLIPKLQANTITALTHSIYKVKQQNSKNSRFPADLIDVSFLQKLEQTWLKTFDKSNTQLLAIFSYSIASLGYSGETKKFTQEYVEKNIKDITNLKDLAFFGESLKKFRALSQKYFTGAEQTLKQALSNNSQELHAELALQLLRVYSKNLFLNSEIASALIKKVDDAYYYEQFKPKASQNEMIVKTLQKYSQIVDLSNLRIYQNLIGSKKLF</sequence>
<dbReference type="PDB" id="6Z1P">
    <property type="method" value="EM"/>
    <property type="resolution" value="3.70 A"/>
    <property type="chains" value="AU=1-499"/>
</dbReference>
<proteinExistence type="evidence at protein level"/>
<dbReference type="eggNOG" id="ENOG502R2Q0">
    <property type="taxonomic scope" value="Eukaryota"/>
</dbReference>
<dbReference type="OrthoDB" id="288280at2759"/>
<keyword evidence="3" id="KW-0002">3D-structure</keyword>
<reference evidence="2" key="1">
    <citation type="journal article" date="2006" name="PLoS Biol.">
        <title>Macronuclear genome sequence of the ciliate Tetrahymena thermophila, a model eukaryote.</title>
        <authorList>
            <person name="Eisen J.A."/>
            <person name="Coyne R.S."/>
            <person name="Wu M."/>
            <person name="Wu D."/>
            <person name="Thiagarajan M."/>
            <person name="Wortman J.R."/>
            <person name="Badger J.H."/>
            <person name="Ren Q."/>
            <person name="Amedeo P."/>
            <person name="Jones K.M."/>
            <person name="Tallon L.J."/>
            <person name="Delcher A.L."/>
            <person name="Salzberg S.L."/>
            <person name="Silva J.C."/>
            <person name="Haas B.J."/>
            <person name="Majoros W.H."/>
            <person name="Farzad M."/>
            <person name="Carlton J.M."/>
            <person name="Smith R.K. Jr."/>
            <person name="Garg J."/>
            <person name="Pearlman R.E."/>
            <person name="Karrer K.M."/>
            <person name="Sun L."/>
            <person name="Manning G."/>
            <person name="Elde N.C."/>
            <person name="Turkewitz A.P."/>
            <person name="Asai D.J."/>
            <person name="Wilkes D.E."/>
            <person name="Wang Y."/>
            <person name="Cai H."/>
            <person name="Collins K."/>
            <person name="Stewart B.A."/>
            <person name="Lee S.R."/>
            <person name="Wilamowska K."/>
            <person name="Weinberg Z."/>
            <person name="Ruzzo W.L."/>
            <person name="Wloga D."/>
            <person name="Gaertig J."/>
            <person name="Frankel J."/>
            <person name="Tsao C.-C."/>
            <person name="Gorovsky M.A."/>
            <person name="Keeling P.J."/>
            <person name="Waller R.F."/>
            <person name="Patron N.J."/>
            <person name="Cherry J.M."/>
            <person name="Stover N.A."/>
            <person name="Krieger C.J."/>
            <person name="del Toro C."/>
            <person name="Ryder H.F."/>
            <person name="Williamson S.C."/>
            <person name="Barbeau R.A."/>
            <person name="Hamilton E.P."/>
            <person name="Orias E."/>
        </authorList>
    </citation>
    <scope>NUCLEOTIDE SEQUENCE [LARGE SCALE GENOMIC DNA]</scope>
    <source>
        <strain evidence="2">SB210</strain>
    </source>
</reference>
<dbReference type="KEGG" id="tet:TTHERM_00582070"/>
<evidence type="ECO:0007829" key="3">
    <source>
        <dbReference type="PDB" id="6Z1P"/>
    </source>
</evidence>
<accession>Q23Q81</accession>
<evidence type="ECO:0000313" key="1">
    <source>
        <dbReference type="EMBL" id="EAR98703.1"/>
    </source>
</evidence>
<protein>
    <submittedName>
        <fullName evidence="1">Uncharacterized protein</fullName>
    </submittedName>
</protein>
<dbReference type="EMDB" id="EMD-11032"/>
<dbReference type="InParanoid" id="Q23Q81"/>
<organism evidence="1 2">
    <name type="scientific">Tetrahymena thermophila (strain SB210)</name>
    <dbReference type="NCBI Taxonomy" id="312017"/>
    <lineage>
        <taxon>Eukaryota</taxon>
        <taxon>Sar</taxon>
        <taxon>Alveolata</taxon>
        <taxon>Ciliophora</taxon>
        <taxon>Intramacronucleata</taxon>
        <taxon>Oligohymenophorea</taxon>
        <taxon>Hymenostomatida</taxon>
        <taxon>Tetrahymenina</taxon>
        <taxon>Tetrahymenidae</taxon>
        <taxon>Tetrahymena</taxon>
    </lineage>
</organism>
<dbReference type="AlphaFoldDB" id="Q23Q81"/>